<dbReference type="GeneID" id="63981193"/>
<dbReference type="InterPro" id="IPR024524">
    <property type="entry name" value="DUF3800"/>
</dbReference>
<reference evidence="1 2" key="1">
    <citation type="submission" date="2021-02" db="EMBL/GenBank/DDBJ databases">
        <title>FDA dAtabase for Regulatory Grade micrObial Sequences (FDA-ARGOS): Supporting development and validation of Infectious Disease Dx tests.</title>
        <authorList>
            <person name="Sproer C."/>
            <person name="Gronow S."/>
            <person name="Severitt S."/>
            <person name="Schroder I."/>
            <person name="Tallon L."/>
            <person name="Sadzewicz L."/>
            <person name="Zhao X."/>
            <person name="Boylan J."/>
            <person name="Ott S."/>
            <person name="Bowen H."/>
            <person name="Vavikolanu K."/>
            <person name="Mehta A."/>
            <person name="Aluvathingal J."/>
            <person name="Nadendla S."/>
            <person name="Lowell S."/>
            <person name="Myers T."/>
            <person name="Yan Y."/>
            <person name="Sichtig H."/>
        </authorList>
    </citation>
    <scope>NUCLEOTIDE SEQUENCE [LARGE SCALE GENOMIC DNA]</scope>
    <source>
        <strain evidence="1 2">FDAARGOS_1211</strain>
    </source>
</reference>
<name>A0ABX7J5U9_9ACTN</name>
<sequence length="275" mass="31189">MQSFRVNGMEWSHVSYMQSVPQQLQRGAAPRRQLHAYVDEAGVRSHSKASSDHFVMSAVILGDEDAPAAADFLAQLRRDLRRRPGDPLHWQKFNAHTDRLHAAQSLGRQEWATVSSVVVCKRHLGGASQMNEDQEYLFTLRFLLERLSWFARDSSAVMTYTLAHIIRMKLSKLREYESKLRVDPGCRIHWPALDPKGGRIDQPKRIEMLQAADLAASATFAAFNPDKFGNVEPRYLEGLSPRLYRRGCSPVVSYGLKMHPWNGSTKAAYPWVAAL</sequence>
<keyword evidence="2" id="KW-1185">Reference proteome</keyword>
<protein>
    <submittedName>
        <fullName evidence="1">DUF3800 domain-containing protein</fullName>
    </submittedName>
</protein>
<dbReference type="Proteomes" id="UP000598054">
    <property type="component" value="Chromosome"/>
</dbReference>
<evidence type="ECO:0000313" key="2">
    <source>
        <dbReference type="Proteomes" id="UP000598054"/>
    </source>
</evidence>
<dbReference type="Pfam" id="PF12686">
    <property type="entry name" value="DUF3800"/>
    <property type="match status" value="1"/>
</dbReference>
<dbReference type="RefSeq" id="WP_158706252.1">
    <property type="nucleotide sequence ID" value="NZ_CP070242.1"/>
</dbReference>
<gene>
    <name evidence="1" type="ORF">I6J41_16735</name>
</gene>
<accession>A0ABX7J5U9</accession>
<organism evidence="1 2">
    <name type="scientific">Streptomyces californicus</name>
    <dbReference type="NCBI Taxonomy" id="67351"/>
    <lineage>
        <taxon>Bacteria</taxon>
        <taxon>Bacillati</taxon>
        <taxon>Actinomycetota</taxon>
        <taxon>Actinomycetes</taxon>
        <taxon>Kitasatosporales</taxon>
        <taxon>Streptomycetaceae</taxon>
        <taxon>Streptomyces</taxon>
    </lineage>
</organism>
<proteinExistence type="predicted"/>
<dbReference type="EMBL" id="CP070249">
    <property type="protein sequence ID" value="QRV42200.1"/>
    <property type="molecule type" value="Genomic_DNA"/>
</dbReference>
<evidence type="ECO:0000313" key="1">
    <source>
        <dbReference type="EMBL" id="QRV42200.1"/>
    </source>
</evidence>